<evidence type="ECO:0008006" key="2">
    <source>
        <dbReference type="Google" id="ProtNLM"/>
    </source>
</evidence>
<name>A0A381SPA4_9ZZZZ</name>
<proteinExistence type="predicted"/>
<sequence>MNFNQIIIWGHKLHTHTHSYIHNGFFIAFKYLKYNVLWLDDNSNITNIDFTNSLFISEHQVCKKMPIRIDCFYILHNSFVDPGKAYYKRNAGTWEDIRFKSLAEKGNVINMQVYRPKFVENKTKMEDYVYYDISTYTLYFPWATDLLPHEINKIQKNLDLINNNKQRINFVGTIVDEWKQFKKACIENNISFIHLGGYKGRKRNISSSDNIRLIQESYIAPSIQRKQQCDVGYIPCRIFKNISYGKMGFTNSKIVYELFDKKIIYNPCPYKLFYDAKNWIENKYDKEHILHLMNIVKTKHTYLNRINNIFSFFTILRNTAK</sequence>
<accession>A0A381SPA4</accession>
<evidence type="ECO:0000313" key="1">
    <source>
        <dbReference type="EMBL" id="SVA04207.1"/>
    </source>
</evidence>
<reference evidence="1" key="1">
    <citation type="submission" date="2018-05" db="EMBL/GenBank/DDBJ databases">
        <authorList>
            <person name="Lanie J.A."/>
            <person name="Ng W.-L."/>
            <person name="Kazmierczak K.M."/>
            <person name="Andrzejewski T.M."/>
            <person name="Davidsen T.M."/>
            <person name="Wayne K.J."/>
            <person name="Tettelin H."/>
            <person name="Glass J.I."/>
            <person name="Rusch D."/>
            <person name="Podicherti R."/>
            <person name="Tsui H.-C.T."/>
            <person name="Winkler M.E."/>
        </authorList>
    </citation>
    <scope>NUCLEOTIDE SEQUENCE</scope>
</reference>
<dbReference type="EMBL" id="UINC01003199">
    <property type="protein sequence ID" value="SVA04207.1"/>
    <property type="molecule type" value="Genomic_DNA"/>
</dbReference>
<gene>
    <name evidence="1" type="ORF">METZ01_LOCUS57061</name>
</gene>
<protein>
    <recommendedName>
        <fullName evidence="2">Glycosyl transferase CAP10 domain-containing protein</fullName>
    </recommendedName>
</protein>
<dbReference type="AlphaFoldDB" id="A0A381SPA4"/>
<organism evidence="1">
    <name type="scientific">marine metagenome</name>
    <dbReference type="NCBI Taxonomy" id="408172"/>
    <lineage>
        <taxon>unclassified sequences</taxon>
        <taxon>metagenomes</taxon>
        <taxon>ecological metagenomes</taxon>
    </lineage>
</organism>